<dbReference type="PANTHER" id="PTHR43201:SF32">
    <property type="entry name" value="2-SUCCINYLBENZOATE--COA LIGASE, CHLOROPLASTIC_PEROXISOMAL"/>
    <property type="match status" value="1"/>
</dbReference>
<dbReference type="InterPro" id="IPR045851">
    <property type="entry name" value="AMP-bd_C_sf"/>
</dbReference>
<dbReference type="GO" id="GO:0006631">
    <property type="term" value="P:fatty acid metabolic process"/>
    <property type="evidence" value="ECO:0007669"/>
    <property type="project" value="TreeGrafter"/>
</dbReference>
<dbReference type="Pfam" id="PF13193">
    <property type="entry name" value="AMP-binding_C"/>
    <property type="match status" value="1"/>
</dbReference>
<dbReference type="InterPro" id="IPR025110">
    <property type="entry name" value="AMP-bd_C"/>
</dbReference>
<reference evidence="3 4" key="1">
    <citation type="submission" date="2009-01" db="EMBL/GenBank/DDBJ databases">
        <authorList>
            <person name="Qin X."/>
            <person name="Bachman B."/>
            <person name="Battles P."/>
            <person name="Bell A."/>
            <person name="Bess C."/>
            <person name="Bickham C."/>
            <person name="Chaboub L."/>
            <person name="Chen D."/>
            <person name="Coyle M."/>
            <person name="Deiros D.R."/>
            <person name="Dinh H."/>
            <person name="Forbes L."/>
            <person name="Fowler G."/>
            <person name="Francisco L."/>
            <person name="Fu Q."/>
            <person name="Gubbala S."/>
            <person name="Hale W."/>
            <person name="Han Y."/>
            <person name="Hemphill L."/>
            <person name="Highlander S.K."/>
            <person name="Hirani K."/>
            <person name="Hogues M."/>
            <person name="Jackson L."/>
            <person name="Jakkamsetti A."/>
            <person name="Javaid M."/>
            <person name="Jiang H."/>
            <person name="Korchina V."/>
            <person name="Kovar C."/>
            <person name="Lara F."/>
            <person name="Lee S."/>
            <person name="Mata R."/>
            <person name="Mathew T."/>
            <person name="Moen C."/>
            <person name="Morales K."/>
            <person name="Munidasa M."/>
            <person name="Nazareth L."/>
            <person name="Ngo R."/>
            <person name="Nguyen L."/>
            <person name="Okwuonu G."/>
            <person name="Ongeri F."/>
            <person name="Patil S."/>
            <person name="Petrosino J."/>
            <person name="Pham C."/>
            <person name="Pham P."/>
            <person name="Pu L.-L."/>
            <person name="Puazo M."/>
            <person name="Raj R."/>
            <person name="Reid J."/>
            <person name="Rouhana J."/>
            <person name="Saada N."/>
            <person name="Shang Y."/>
            <person name="Simmons D."/>
            <person name="Thornton R."/>
            <person name="Warren J."/>
            <person name="Weissenberger G."/>
            <person name="Zhang J."/>
            <person name="Zhang L."/>
            <person name="Zhou C."/>
            <person name="Zhu D."/>
            <person name="Muzny D."/>
            <person name="Worley K."/>
            <person name="Gibbs R."/>
        </authorList>
    </citation>
    <scope>NUCLEOTIDE SEQUENCE [LARGE SCALE GENOMIC DNA]</scope>
    <source>
        <strain evidence="3 4">DSM 15436</strain>
    </source>
</reference>
<feature type="domain" description="AMP-binding enzyme C-terminal" evidence="2">
    <location>
        <begin position="456"/>
        <end position="539"/>
    </location>
</feature>
<dbReference type="InterPro" id="IPR020845">
    <property type="entry name" value="AMP-binding_CS"/>
</dbReference>
<dbReference type="OrthoDB" id="9803968at2"/>
<dbReference type="SUPFAM" id="SSF56801">
    <property type="entry name" value="Acetyl-CoA synthetase-like"/>
    <property type="match status" value="1"/>
</dbReference>
<evidence type="ECO:0000259" key="1">
    <source>
        <dbReference type="Pfam" id="PF00501"/>
    </source>
</evidence>
<dbReference type="eggNOG" id="COG0318">
    <property type="taxonomic scope" value="Bacteria"/>
</dbReference>
<evidence type="ECO:0000313" key="3">
    <source>
        <dbReference type="EMBL" id="EEH64272.1"/>
    </source>
</evidence>
<organism evidence="3 4">
    <name type="scientific">Gleimia coleocanis DSM 15436</name>
    <dbReference type="NCBI Taxonomy" id="525245"/>
    <lineage>
        <taxon>Bacteria</taxon>
        <taxon>Bacillati</taxon>
        <taxon>Actinomycetota</taxon>
        <taxon>Actinomycetes</taxon>
        <taxon>Actinomycetales</taxon>
        <taxon>Actinomycetaceae</taxon>
        <taxon>Gleimia</taxon>
    </lineage>
</organism>
<dbReference type="PROSITE" id="PS00455">
    <property type="entry name" value="AMP_BINDING"/>
    <property type="match status" value="1"/>
</dbReference>
<feature type="domain" description="AMP-dependent synthetase/ligase" evidence="1">
    <location>
        <begin position="63"/>
        <end position="403"/>
    </location>
</feature>
<evidence type="ECO:0000259" key="2">
    <source>
        <dbReference type="Pfam" id="PF13193"/>
    </source>
</evidence>
<dbReference type="Proteomes" id="UP000010301">
    <property type="component" value="Unassembled WGS sequence"/>
</dbReference>
<dbReference type="EMBL" id="ACFG01000004">
    <property type="protein sequence ID" value="EEH64272.1"/>
    <property type="molecule type" value="Genomic_DNA"/>
</dbReference>
<dbReference type="InterPro" id="IPR000873">
    <property type="entry name" value="AMP-dep_synth/lig_dom"/>
</dbReference>
<dbReference type="HOGENOM" id="CLU_000022_59_0_11"/>
<protein>
    <submittedName>
        <fullName evidence="3">AMP-binding enzyme</fullName>
    </submittedName>
</protein>
<name>C0VXW9_9ACTO</name>
<comment type="caution">
    <text evidence="3">The sequence shown here is derived from an EMBL/GenBank/DDBJ whole genome shotgun (WGS) entry which is preliminary data.</text>
</comment>
<dbReference type="PANTHER" id="PTHR43201">
    <property type="entry name" value="ACYL-COA SYNTHETASE"/>
    <property type="match status" value="1"/>
</dbReference>
<dbReference type="Gene3D" id="3.30.300.30">
    <property type="match status" value="1"/>
</dbReference>
<proteinExistence type="predicted"/>
<dbReference type="RefSeq" id="WP_006547006.1">
    <property type="nucleotide sequence ID" value="NZ_DS999545.1"/>
</dbReference>
<dbReference type="GO" id="GO:0031956">
    <property type="term" value="F:medium-chain fatty acid-CoA ligase activity"/>
    <property type="evidence" value="ECO:0007669"/>
    <property type="project" value="TreeGrafter"/>
</dbReference>
<dbReference type="AlphaFoldDB" id="C0VXW9"/>
<dbReference type="Gene3D" id="3.40.50.12780">
    <property type="entry name" value="N-terminal domain of ligase-like"/>
    <property type="match status" value="1"/>
</dbReference>
<dbReference type="STRING" id="525245.HMPREF0044_0009"/>
<accession>C0VXW9</accession>
<sequence>MEHPLPYDTLNPIALDFSPLNLLGSAAMRKPNNLHLVGVAHPHTSIFEGKLDSQFPQDLLITEQTTVTQSYDLALRLVTLLKEHGVSTGDRVAIYGPNTIWHLLIHFACAGVKAISVPLDQHYQPDELNVVLNDCAPKLVFAGPAQESRLLQTNIKNAFKVISLSVLPSLVTSREPALGNNLPNCNEDVLGTIIYTSGTTSHPKGVALTHANLWWGCRNFREVFEYSSDCVEAVVAPLSHIGGFNGTTLDLAYSGGTVVVIEGFNAETVLAVFERFRVQMMFGVPTIYQRLLSSSAFNMRDLSSFSRPLIGGSPLPLPVAQKMHEVGWFPYNVWGMTEQSASGTCLTPGMASLSLNGVGVPFPFTQVRVVDIEQAEAGVLVGVPSGIVGMLVCAGPSVTRGYWQDEGLSESSFIDGWLLTGDLGFVDGNGVIQFVARASDTVMTGGEKVLPEPVAEVLRTMPGVRDAQVVGIADDEWGQAVAAVLLPNLDFPEGVALNSFSDSEVLALVRDYAGQYLARYKLPRAIRVVESFPVSSNGKVSKLGLQDLFSS</sequence>
<keyword evidence="4" id="KW-1185">Reference proteome</keyword>
<evidence type="ECO:0000313" key="4">
    <source>
        <dbReference type="Proteomes" id="UP000010301"/>
    </source>
</evidence>
<dbReference type="InterPro" id="IPR042099">
    <property type="entry name" value="ANL_N_sf"/>
</dbReference>
<dbReference type="Pfam" id="PF00501">
    <property type="entry name" value="AMP-binding"/>
    <property type="match status" value="1"/>
</dbReference>
<gene>
    <name evidence="3" type="ORF">HMPREF0044_0009</name>
</gene>